<dbReference type="OrthoDB" id="1716100at2759"/>
<feature type="transmembrane region" description="Helical" evidence="2">
    <location>
        <begin position="308"/>
        <end position="328"/>
    </location>
</feature>
<sequence length="827" mass="95057">MDPSSNAGEPTNINMEFPEQPKESCAITVPLILHPSFSQVPSKSCTYEELHRFRISLKWCALDHSSWIGKFVSYFVFVILTVVVPLVSSVAVRVPDTHTAEDPIAFNKLVQLPESGLAAIGFFTLSCFFGRYGLCQLLFLDGLRDDSLYVRHEYARELKKAFKHVTFILLPSFFVELTHKVMFFSIVTVSVPHIPDGVPSNSIMFIAVLASWVYRTGVFLVVCVLFRLTCELQILRFEGFKKMFEGYVSESGVIFQEHIRIRKQLSVTSHRYRVFIIMSWVTITVSKLGALLLVLASKSKKNFFNSGDLVVCSAVELSGFFFCLLGAARITHRTQKVVSIASRWHMLATSSPLEDSTCAAGLESTEPLSHDASPFHTRQALVSYLQHNNGGITLFGFALDRRLLYTLFVFESSLVLWILSQVAFAYQQKANLVNIKLKWVKDRALDLVVSREKDVRAVSLLVSIIYSEPQQCLPIDHLSRRRHQLGLPEDLKLSTFIRKYPTVFHKFPVITRGGTTPWFQLTDEVLNLHKEELDILQKNKMDLVERLQKLLMLARDVTLPLQTLQQLKWDMGLPNDYEHSLIPHYPKVFKFTRLRDDRVGLKLLHWDDRLAISQLQQKEVDSKGYEAQSLAFPIGFTRGFGLKRKCMKWLEEWQNLPYTSPYADASHLDSRTDVSEKRIVGVFHELLNLTIRKKTDRKNLSNLRRPLDLPQKFTKVFARHPGIFYISQKCATQTVILRDAYDRRELISKHPLVEIREKYFNMMKTGMLNRKRGLYRTEISGEYKEDYRIPENPGNNTSDRFDEDTGWISDCNLLSDDDLIAALRDPC</sequence>
<dbReference type="Pfam" id="PF12056">
    <property type="entry name" value="DUF3537"/>
    <property type="match status" value="2"/>
</dbReference>
<accession>A0A7J7NJJ3</accession>
<dbReference type="PANTHER" id="PTHR31963:SF4">
    <property type="entry name" value="GUSTATORY RECEPTOR"/>
    <property type="match status" value="1"/>
</dbReference>
<evidence type="ECO:0000259" key="3">
    <source>
        <dbReference type="Pfam" id="PF11955"/>
    </source>
</evidence>
<evidence type="ECO:0000313" key="4">
    <source>
        <dbReference type="EMBL" id="KAF6167336.1"/>
    </source>
</evidence>
<dbReference type="EMBL" id="JACGCM010000760">
    <property type="protein sequence ID" value="KAF6167336.1"/>
    <property type="molecule type" value="Genomic_DNA"/>
</dbReference>
<keyword evidence="2" id="KW-0812">Transmembrane</keyword>
<dbReference type="Proteomes" id="UP000541444">
    <property type="component" value="Unassembled WGS sequence"/>
</dbReference>
<dbReference type="PANTHER" id="PTHR31963">
    <property type="entry name" value="RAS GUANINE NUCLEOTIDE EXCHANGE FACTOR K"/>
    <property type="match status" value="1"/>
</dbReference>
<keyword evidence="2" id="KW-1133">Transmembrane helix</keyword>
<feature type="domain" description="PORR" evidence="3">
    <location>
        <begin position="440"/>
        <end position="766"/>
    </location>
</feature>
<dbReference type="InterPro" id="IPR021924">
    <property type="entry name" value="DUF3537"/>
</dbReference>
<dbReference type="Pfam" id="PF11955">
    <property type="entry name" value="PORR"/>
    <property type="match status" value="1"/>
</dbReference>
<reference evidence="4 5" key="1">
    <citation type="journal article" date="2020" name="IScience">
        <title>Genome Sequencing of the Endangered Kingdonia uniflora (Circaeasteraceae, Ranunculales) Reveals Potential Mechanisms of Evolutionary Specialization.</title>
        <authorList>
            <person name="Sun Y."/>
            <person name="Deng T."/>
            <person name="Zhang A."/>
            <person name="Moore M.J."/>
            <person name="Landis J.B."/>
            <person name="Lin N."/>
            <person name="Zhang H."/>
            <person name="Zhang X."/>
            <person name="Huang J."/>
            <person name="Zhang X."/>
            <person name="Sun H."/>
            <person name="Wang H."/>
        </authorList>
    </citation>
    <scope>NUCLEOTIDE SEQUENCE [LARGE SCALE GENOMIC DNA]</scope>
    <source>
        <strain evidence="4">TB1705</strain>
        <tissue evidence="4">Leaf</tissue>
    </source>
</reference>
<evidence type="ECO:0000256" key="1">
    <source>
        <dbReference type="SAM" id="Coils"/>
    </source>
</evidence>
<organism evidence="4 5">
    <name type="scientific">Kingdonia uniflora</name>
    <dbReference type="NCBI Taxonomy" id="39325"/>
    <lineage>
        <taxon>Eukaryota</taxon>
        <taxon>Viridiplantae</taxon>
        <taxon>Streptophyta</taxon>
        <taxon>Embryophyta</taxon>
        <taxon>Tracheophyta</taxon>
        <taxon>Spermatophyta</taxon>
        <taxon>Magnoliopsida</taxon>
        <taxon>Ranunculales</taxon>
        <taxon>Circaeasteraceae</taxon>
        <taxon>Kingdonia</taxon>
    </lineage>
</organism>
<dbReference type="AlphaFoldDB" id="A0A7J7NJJ3"/>
<feature type="coiled-coil region" evidence="1">
    <location>
        <begin position="526"/>
        <end position="553"/>
    </location>
</feature>
<proteinExistence type="predicted"/>
<feature type="transmembrane region" description="Helical" evidence="2">
    <location>
        <begin position="403"/>
        <end position="426"/>
    </location>
</feature>
<feature type="transmembrane region" description="Helical" evidence="2">
    <location>
        <begin position="117"/>
        <end position="140"/>
    </location>
</feature>
<feature type="transmembrane region" description="Helical" evidence="2">
    <location>
        <begin position="71"/>
        <end position="92"/>
    </location>
</feature>
<protein>
    <recommendedName>
        <fullName evidence="3">PORR domain-containing protein</fullName>
    </recommendedName>
</protein>
<keyword evidence="2" id="KW-0472">Membrane</keyword>
<keyword evidence="1" id="KW-0175">Coiled coil</keyword>
<dbReference type="InterPro" id="IPR021099">
    <property type="entry name" value="PORR_domain"/>
</dbReference>
<feature type="transmembrane region" description="Helical" evidence="2">
    <location>
        <begin position="272"/>
        <end position="296"/>
    </location>
</feature>
<evidence type="ECO:0000313" key="5">
    <source>
        <dbReference type="Proteomes" id="UP000541444"/>
    </source>
</evidence>
<comment type="caution">
    <text evidence="4">The sequence shown here is derived from an EMBL/GenBank/DDBJ whole genome shotgun (WGS) entry which is preliminary data.</text>
</comment>
<evidence type="ECO:0000256" key="2">
    <source>
        <dbReference type="SAM" id="Phobius"/>
    </source>
</evidence>
<keyword evidence="5" id="KW-1185">Reference proteome</keyword>
<dbReference type="GO" id="GO:0003723">
    <property type="term" value="F:RNA binding"/>
    <property type="evidence" value="ECO:0007669"/>
    <property type="project" value="InterPro"/>
</dbReference>
<name>A0A7J7NJJ3_9MAGN</name>
<feature type="transmembrane region" description="Helical" evidence="2">
    <location>
        <begin position="161"/>
        <end position="183"/>
    </location>
</feature>
<gene>
    <name evidence="4" type="ORF">GIB67_043197</name>
</gene>
<feature type="transmembrane region" description="Helical" evidence="2">
    <location>
        <begin position="203"/>
        <end position="226"/>
    </location>
</feature>